<proteinExistence type="predicted"/>
<organism evidence="1 2">
    <name type="scientific">Hypoxylon rubiginosum</name>
    <dbReference type="NCBI Taxonomy" id="110542"/>
    <lineage>
        <taxon>Eukaryota</taxon>
        <taxon>Fungi</taxon>
        <taxon>Dikarya</taxon>
        <taxon>Ascomycota</taxon>
        <taxon>Pezizomycotina</taxon>
        <taxon>Sordariomycetes</taxon>
        <taxon>Xylariomycetidae</taxon>
        <taxon>Xylariales</taxon>
        <taxon>Hypoxylaceae</taxon>
        <taxon>Hypoxylon</taxon>
    </lineage>
</organism>
<protein>
    <submittedName>
        <fullName evidence="1">Uncharacterized protein</fullName>
    </submittedName>
</protein>
<comment type="caution">
    <text evidence="1">The sequence shown here is derived from an EMBL/GenBank/DDBJ whole genome shotgun (WGS) entry which is preliminary data.</text>
</comment>
<keyword evidence="2" id="KW-1185">Reference proteome</keyword>
<name>A0ACC0DHA8_9PEZI</name>
<reference evidence="1 2" key="1">
    <citation type="journal article" date="2022" name="New Phytol.">
        <title>Ecological generalism drives hyperdiversity of secondary metabolite gene clusters in xylarialean endophytes.</title>
        <authorList>
            <person name="Franco M.E.E."/>
            <person name="Wisecaver J.H."/>
            <person name="Arnold A.E."/>
            <person name="Ju Y.M."/>
            <person name="Slot J.C."/>
            <person name="Ahrendt S."/>
            <person name="Moore L.P."/>
            <person name="Eastman K.E."/>
            <person name="Scott K."/>
            <person name="Konkel Z."/>
            <person name="Mondo S.J."/>
            <person name="Kuo A."/>
            <person name="Hayes R.D."/>
            <person name="Haridas S."/>
            <person name="Andreopoulos B."/>
            <person name="Riley R."/>
            <person name="LaButti K."/>
            <person name="Pangilinan J."/>
            <person name="Lipzen A."/>
            <person name="Amirebrahimi M."/>
            <person name="Yan J."/>
            <person name="Adam C."/>
            <person name="Keymanesh K."/>
            <person name="Ng V."/>
            <person name="Louie K."/>
            <person name="Northen T."/>
            <person name="Drula E."/>
            <person name="Henrissat B."/>
            <person name="Hsieh H.M."/>
            <person name="Youens-Clark K."/>
            <person name="Lutzoni F."/>
            <person name="Miadlikowska J."/>
            <person name="Eastwood D.C."/>
            <person name="Hamelin R.C."/>
            <person name="Grigoriev I.V."/>
            <person name="U'Ren J.M."/>
        </authorList>
    </citation>
    <scope>NUCLEOTIDE SEQUENCE [LARGE SCALE GENOMIC DNA]</scope>
    <source>
        <strain evidence="1 2">ER1909</strain>
    </source>
</reference>
<dbReference type="Proteomes" id="UP001497680">
    <property type="component" value="Unassembled WGS sequence"/>
</dbReference>
<evidence type="ECO:0000313" key="2">
    <source>
        <dbReference type="Proteomes" id="UP001497680"/>
    </source>
</evidence>
<sequence>MISDSSQKSSMLDACSSGDISTLQKLFTDHGIQRGSKPVYTSFVDPNDSKDATVELQIPPTAELLERAVLAKQRAVVTFLLRTYPSFSLMQEHGVVRAVLDSPDPDILQALCEHEPSFACFSVDYGLRSFLTDACAQPPDKIAPVLHVLLDNGADVNDGWGSGGGALYAAILGSQPLDVIGKIVDKGGVVSTRITSLAIGQGRVDIVELLLNHKKIASTAKAEEIAEEAQKSANPEVVAIARAWAQKGKSSNKKWWKLF</sequence>
<accession>A0ACC0DHA8</accession>
<evidence type="ECO:0000313" key="1">
    <source>
        <dbReference type="EMBL" id="KAI6092236.1"/>
    </source>
</evidence>
<dbReference type="EMBL" id="MU394284">
    <property type="protein sequence ID" value="KAI6092236.1"/>
    <property type="molecule type" value="Genomic_DNA"/>
</dbReference>
<gene>
    <name evidence="1" type="ORF">F4821DRAFT_225184</name>
</gene>